<keyword evidence="1" id="KW-0732">Signal</keyword>
<evidence type="ECO:0008006" key="5">
    <source>
        <dbReference type="Google" id="ProtNLM"/>
    </source>
</evidence>
<organism evidence="2 4">
    <name type="scientific">Trichuris suis</name>
    <name type="common">pig whipworm</name>
    <dbReference type="NCBI Taxonomy" id="68888"/>
    <lineage>
        <taxon>Eukaryota</taxon>
        <taxon>Metazoa</taxon>
        <taxon>Ecdysozoa</taxon>
        <taxon>Nematoda</taxon>
        <taxon>Enoplea</taxon>
        <taxon>Dorylaimia</taxon>
        <taxon>Trichinellida</taxon>
        <taxon>Trichuridae</taxon>
        <taxon>Trichuris</taxon>
    </lineage>
</organism>
<name>A0A085LN97_9BILA</name>
<evidence type="ECO:0000313" key="3">
    <source>
        <dbReference type="EMBL" id="KFD70631.1"/>
    </source>
</evidence>
<evidence type="ECO:0000313" key="4">
    <source>
        <dbReference type="Proteomes" id="UP000030764"/>
    </source>
</evidence>
<reference evidence="2 4" key="1">
    <citation type="journal article" date="2014" name="Nat. Genet.">
        <title>Genome and transcriptome of the porcine whipworm Trichuris suis.</title>
        <authorList>
            <person name="Jex A.R."/>
            <person name="Nejsum P."/>
            <person name="Schwarz E.M."/>
            <person name="Hu L."/>
            <person name="Young N.D."/>
            <person name="Hall R.S."/>
            <person name="Korhonen P.K."/>
            <person name="Liao S."/>
            <person name="Thamsborg S."/>
            <person name="Xia J."/>
            <person name="Xu P."/>
            <person name="Wang S."/>
            <person name="Scheerlinck J.P."/>
            <person name="Hofmann A."/>
            <person name="Sternberg P.W."/>
            <person name="Wang J."/>
            <person name="Gasser R.B."/>
        </authorList>
    </citation>
    <scope>NUCLEOTIDE SEQUENCE [LARGE SCALE GENOMIC DNA]</scope>
    <source>
        <strain evidence="3">DCEP-RM93F</strain>
        <strain evidence="2">DCEP-RM93M</strain>
    </source>
</reference>
<dbReference type="Proteomes" id="UP000030764">
    <property type="component" value="Unassembled WGS sequence"/>
</dbReference>
<feature type="chain" id="PRO_5010405180" description="Single domain-containing protein" evidence="1">
    <location>
        <begin position="22"/>
        <end position="175"/>
    </location>
</feature>
<dbReference type="Proteomes" id="UP000030758">
    <property type="component" value="Unassembled WGS sequence"/>
</dbReference>
<sequence>MKIGLFVLCCLVSTTLQASKARNSRFDQDFSMQCKRNEYVDSVGRNATGRVHIGCRPLKDNLKAEKCFMVKPLQCTGSVEGCPKKAWLAGFETFSMDEGVELLRPICCISKKVQISPNKCNMRLMLSANGSAARRRSNSKSPWLYQGISCYLMKTRSGKIRKTVLLMEACKYGKK</sequence>
<evidence type="ECO:0000256" key="1">
    <source>
        <dbReference type="SAM" id="SignalP"/>
    </source>
</evidence>
<keyword evidence="4" id="KW-1185">Reference proteome</keyword>
<evidence type="ECO:0000313" key="2">
    <source>
        <dbReference type="EMBL" id="KFD46443.1"/>
    </source>
</evidence>
<dbReference type="AlphaFoldDB" id="A0A085LN97"/>
<dbReference type="EMBL" id="KL367486">
    <property type="protein sequence ID" value="KFD70631.1"/>
    <property type="molecule type" value="Genomic_DNA"/>
</dbReference>
<proteinExistence type="predicted"/>
<dbReference type="EMBL" id="KL363371">
    <property type="protein sequence ID" value="KFD46443.1"/>
    <property type="molecule type" value="Genomic_DNA"/>
</dbReference>
<accession>A0A085LN97</accession>
<feature type="signal peptide" evidence="1">
    <location>
        <begin position="1"/>
        <end position="21"/>
    </location>
</feature>
<gene>
    <name evidence="2" type="ORF">M513_12672</name>
    <name evidence="3" type="ORF">M514_12672</name>
</gene>
<protein>
    <recommendedName>
        <fullName evidence="5">Single domain-containing protein</fullName>
    </recommendedName>
</protein>